<evidence type="ECO:0000256" key="1">
    <source>
        <dbReference type="ARBA" id="ARBA00004479"/>
    </source>
</evidence>
<name>A0A5C7I648_9ROSI</name>
<sequence length="257" mass="28077">MTVFVMTCESAVKLRKAGKVTVGESNLKDLGATHFKYGVIHERFEVTSYNNFEGTIPPVAPDVIYLILSNNKFSGSIAFLLCGITGEFFQYLDLSDNQLSGSLPNCSFRWRGLSILNLANNNLSGKIPISLDSECSIQSLHLRNNSLAGELPSSLKHYTRMIVMDVGHNKFSGKIPAWIGDSLSDLVVLSLRSNQFHGMLPIPLCNLSRIQVLYLSLNNVTGAIPKISGGRSDPESGSDGSNHSPSDLDLQIWKSKS</sequence>
<dbReference type="SUPFAM" id="SSF52058">
    <property type="entry name" value="L domain-like"/>
    <property type="match status" value="1"/>
</dbReference>
<gene>
    <name evidence="11" type="ORF">EZV62_011472</name>
</gene>
<evidence type="ECO:0008006" key="13">
    <source>
        <dbReference type="Google" id="ProtNLM"/>
    </source>
</evidence>
<keyword evidence="7" id="KW-1133">Transmembrane helix</keyword>
<organism evidence="11 12">
    <name type="scientific">Acer yangbiense</name>
    <dbReference type="NCBI Taxonomy" id="1000413"/>
    <lineage>
        <taxon>Eukaryota</taxon>
        <taxon>Viridiplantae</taxon>
        <taxon>Streptophyta</taxon>
        <taxon>Embryophyta</taxon>
        <taxon>Tracheophyta</taxon>
        <taxon>Spermatophyta</taxon>
        <taxon>Magnoliopsida</taxon>
        <taxon>eudicotyledons</taxon>
        <taxon>Gunneridae</taxon>
        <taxon>Pentapetalae</taxon>
        <taxon>rosids</taxon>
        <taxon>malvids</taxon>
        <taxon>Sapindales</taxon>
        <taxon>Sapindaceae</taxon>
        <taxon>Hippocastanoideae</taxon>
        <taxon>Acereae</taxon>
        <taxon>Acer</taxon>
    </lineage>
</organism>
<evidence type="ECO:0000256" key="3">
    <source>
        <dbReference type="ARBA" id="ARBA00022614"/>
    </source>
</evidence>
<evidence type="ECO:0000256" key="5">
    <source>
        <dbReference type="ARBA" id="ARBA00022729"/>
    </source>
</evidence>
<dbReference type="PANTHER" id="PTHR48065:SF71">
    <property type="entry name" value="LRR RECEPTOR-LIKE KINASE FAMILY PROTEIN"/>
    <property type="match status" value="1"/>
</dbReference>
<dbReference type="Pfam" id="PF00560">
    <property type="entry name" value="LRR_1"/>
    <property type="match status" value="4"/>
</dbReference>
<dbReference type="Gene3D" id="3.80.10.10">
    <property type="entry name" value="Ribonuclease Inhibitor"/>
    <property type="match status" value="1"/>
</dbReference>
<evidence type="ECO:0000256" key="8">
    <source>
        <dbReference type="ARBA" id="ARBA00023136"/>
    </source>
</evidence>
<dbReference type="OrthoDB" id="1060944at2759"/>
<dbReference type="FunFam" id="3.80.10.10:FF:000041">
    <property type="entry name" value="LRR receptor-like serine/threonine-protein kinase ERECTA"/>
    <property type="match status" value="1"/>
</dbReference>
<evidence type="ECO:0000256" key="2">
    <source>
        <dbReference type="ARBA" id="ARBA00009592"/>
    </source>
</evidence>
<feature type="region of interest" description="Disordered" evidence="10">
    <location>
        <begin position="228"/>
        <end position="257"/>
    </location>
</feature>
<keyword evidence="5" id="KW-0732">Signal</keyword>
<dbReference type="Proteomes" id="UP000323000">
    <property type="component" value="Chromosome 4"/>
</dbReference>
<comment type="subcellular location">
    <subcellularLocation>
        <location evidence="1">Membrane</location>
        <topology evidence="1">Single-pass type I membrane protein</topology>
    </subcellularLocation>
</comment>
<comment type="similarity">
    <text evidence="2">Belongs to the RLP family.</text>
</comment>
<dbReference type="AlphaFoldDB" id="A0A5C7I648"/>
<evidence type="ECO:0000256" key="6">
    <source>
        <dbReference type="ARBA" id="ARBA00022737"/>
    </source>
</evidence>
<dbReference type="Gene3D" id="1.10.490.10">
    <property type="entry name" value="Globins"/>
    <property type="match status" value="1"/>
</dbReference>
<evidence type="ECO:0000313" key="11">
    <source>
        <dbReference type="EMBL" id="TXG64478.1"/>
    </source>
</evidence>
<keyword evidence="6" id="KW-0677">Repeat</keyword>
<dbReference type="InterPro" id="IPR001611">
    <property type="entry name" value="Leu-rich_rpt"/>
</dbReference>
<reference evidence="12" key="1">
    <citation type="journal article" date="2019" name="Gigascience">
        <title>De novo genome assembly of the endangered Acer yangbiense, a plant species with extremely small populations endemic to Yunnan Province, China.</title>
        <authorList>
            <person name="Yang J."/>
            <person name="Wariss H.M."/>
            <person name="Tao L."/>
            <person name="Zhang R."/>
            <person name="Yun Q."/>
            <person name="Hollingsworth P."/>
            <person name="Dao Z."/>
            <person name="Luo G."/>
            <person name="Guo H."/>
            <person name="Ma Y."/>
            <person name="Sun W."/>
        </authorList>
    </citation>
    <scope>NUCLEOTIDE SEQUENCE [LARGE SCALE GENOMIC DNA]</scope>
    <source>
        <strain evidence="12">cv. Malutang</strain>
    </source>
</reference>
<evidence type="ECO:0000313" key="12">
    <source>
        <dbReference type="Proteomes" id="UP000323000"/>
    </source>
</evidence>
<comment type="caution">
    <text evidence="11">The sequence shown here is derived from an EMBL/GenBank/DDBJ whole genome shotgun (WGS) entry which is preliminary data.</text>
</comment>
<accession>A0A5C7I648</accession>
<evidence type="ECO:0000256" key="7">
    <source>
        <dbReference type="ARBA" id="ARBA00022989"/>
    </source>
</evidence>
<dbReference type="PANTHER" id="PTHR48065">
    <property type="entry name" value="OS10G0469600 PROTEIN"/>
    <property type="match status" value="1"/>
</dbReference>
<keyword evidence="8" id="KW-0472">Membrane</keyword>
<evidence type="ECO:0000256" key="10">
    <source>
        <dbReference type="SAM" id="MobiDB-lite"/>
    </source>
</evidence>
<dbReference type="InterPro" id="IPR012292">
    <property type="entry name" value="Globin/Proto"/>
</dbReference>
<keyword evidence="12" id="KW-1185">Reference proteome</keyword>
<dbReference type="GO" id="GO:0016020">
    <property type="term" value="C:membrane"/>
    <property type="evidence" value="ECO:0007669"/>
    <property type="project" value="UniProtKB-SubCell"/>
</dbReference>
<dbReference type="EMBL" id="VAHF01000004">
    <property type="protein sequence ID" value="TXG64478.1"/>
    <property type="molecule type" value="Genomic_DNA"/>
</dbReference>
<dbReference type="GO" id="GO:0020037">
    <property type="term" value="F:heme binding"/>
    <property type="evidence" value="ECO:0007669"/>
    <property type="project" value="InterPro"/>
</dbReference>
<evidence type="ECO:0000256" key="9">
    <source>
        <dbReference type="ARBA" id="ARBA00023180"/>
    </source>
</evidence>
<protein>
    <recommendedName>
        <fullName evidence="13">Malectin-like domain-containing protein</fullName>
    </recommendedName>
</protein>
<keyword evidence="3" id="KW-0433">Leucine-rich repeat</keyword>
<keyword evidence="4" id="KW-0812">Transmembrane</keyword>
<proteinExistence type="inferred from homology"/>
<keyword evidence="9" id="KW-0325">Glycoprotein</keyword>
<dbReference type="GO" id="GO:0019825">
    <property type="term" value="F:oxygen binding"/>
    <property type="evidence" value="ECO:0007669"/>
    <property type="project" value="InterPro"/>
</dbReference>
<evidence type="ECO:0000256" key="4">
    <source>
        <dbReference type="ARBA" id="ARBA00022692"/>
    </source>
</evidence>
<dbReference type="InterPro" id="IPR032675">
    <property type="entry name" value="LRR_dom_sf"/>
</dbReference>